<organism evidence="1">
    <name type="scientific">marine sediment metagenome</name>
    <dbReference type="NCBI Taxonomy" id="412755"/>
    <lineage>
        <taxon>unclassified sequences</taxon>
        <taxon>metagenomes</taxon>
        <taxon>ecological metagenomes</taxon>
    </lineage>
</organism>
<dbReference type="AlphaFoldDB" id="X1EMT2"/>
<accession>X1EMT2</accession>
<gene>
    <name evidence="1" type="ORF">S01H4_53574</name>
</gene>
<dbReference type="EMBL" id="BART01030745">
    <property type="protein sequence ID" value="GAH18424.1"/>
    <property type="molecule type" value="Genomic_DNA"/>
</dbReference>
<name>X1EMT2_9ZZZZ</name>
<proteinExistence type="predicted"/>
<sequence>MNELLTERYSEEDRKRHIMATIATSTPRKLRSLKKSFERKLKRGHIYQELYDFVIQEIDNVTGGDILAKSV</sequence>
<evidence type="ECO:0000313" key="1">
    <source>
        <dbReference type="EMBL" id="GAH18424.1"/>
    </source>
</evidence>
<comment type="caution">
    <text evidence="1">The sequence shown here is derived from an EMBL/GenBank/DDBJ whole genome shotgun (WGS) entry which is preliminary data.</text>
</comment>
<protein>
    <submittedName>
        <fullName evidence="1">Uncharacterized protein</fullName>
    </submittedName>
</protein>
<reference evidence="1" key="1">
    <citation type="journal article" date="2014" name="Front. Microbiol.">
        <title>High frequency of phylogenetically diverse reductive dehalogenase-homologous genes in deep subseafloor sedimentary metagenomes.</title>
        <authorList>
            <person name="Kawai M."/>
            <person name="Futagami T."/>
            <person name="Toyoda A."/>
            <person name="Takaki Y."/>
            <person name="Nishi S."/>
            <person name="Hori S."/>
            <person name="Arai W."/>
            <person name="Tsubouchi T."/>
            <person name="Morono Y."/>
            <person name="Uchiyama I."/>
            <person name="Ito T."/>
            <person name="Fujiyama A."/>
            <person name="Inagaki F."/>
            <person name="Takami H."/>
        </authorList>
    </citation>
    <scope>NUCLEOTIDE SEQUENCE</scope>
    <source>
        <strain evidence="1">Expedition CK06-06</strain>
    </source>
</reference>